<dbReference type="EMBL" id="FOCT01000006">
    <property type="protein sequence ID" value="SEN65415.1"/>
    <property type="molecule type" value="Genomic_DNA"/>
</dbReference>
<keyword evidence="6" id="KW-0547">Nucleotide-binding</keyword>
<sequence length="502" mass="53383">MTPWHRTKIVCTLGPATDAPGVIEGLISGGMDVARVNASHSDHITHSRRIEQVRRAASEAGQPVAILVDLPGPKFRLGNLPDDCCRLAEGAIVTLVEEGRALEAGTDDMDGSRLPVRNPELLQALRAGERVFLADGSVELCVEGSATAQSGFDAPGVRCEVLIGGVVRSGSGINIPESALLELVPTDDDRQHLAFALARQVEWIGISFVQSVNDIHRVRALLPSTGGPLVMAKIEKRKALVNLEEIVGAADGVMVARGDLGVETDLAEIALIQKRIISVANARARPVITATQMLESMVAYEHPTRAEVTDVANAVLDGTDAVMLSAETAIGQFPVAAVRILHRVIAATEARHNRAAKLEDADWYDKRALNEMQSVSIPGSKQDNLGFSACELAVRMGARAVVVFVQSVAAALEVARFRPQVPIVAITDSAALYRSLALAHAIAPLLCDECNATAEPLSLITKARAWLLSQGLARPADEVVLLTASQMIDGKLDTLQIVQLAS</sequence>
<evidence type="ECO:0000256" key="2">
    <source>
        <dbReference type="ARBA" id="ARBA00008663"/>
    </source>
</evidence>
<evidence type="ECO:0000256" key="5">
    <source>
        <dbReference type="ARBA" id="ARBA00022723"/>
    </source>
</evidence>
<dbReference type="InterPro" id="IPR040442">
    <property type="entry name" value="Pyrv_kinase-like_dom_sf"/>
</dbReference>
<evidence type="ECO:0000313" key="16">
    <source>
        <dbReference type="EMBL" id="SEN65415.1"/>
    </source>
</evidence>
<keyword evidence="5" id="KW-0479">Metal-binding</keyword>
<evidence type="ECO:0000259" key="14">
    <source>
        <dbReference type="Pfam" id="PF00224"/>
    </source>
</evidence>
<evidence type="ECO:0000313" key="17">
    <source>
        <dbReference type="Proteomes" id="UP000183898"/>
    </source>
</evidence>
<comment type="similarity">
    <text evidence="2 13">Belongs to the pyruvate kinase family.</text>
</comment>
<dbReference type="PRINTS" id="PR01050">
    <property type="entry name" value="PYRUVTKNASE"/>
</dbReference>
<keyword evidence="8" id="KW-0067">ATP-binding</keyword>
<evidence type="ECO:0000256" key="7">
    <source>
        <dbReference type="ARBA" id="ARBA00022777"/>
    </source>
</evidence>
<keyword evidence="10 13" id="KW-0324">Glycolysis</keyword>
<dbReference type="SUPFAM" id="SSF50800">
    <property type="entry name" value="PK beta-barrel domain-like"/>
    <property type="match status" value="1"/>
</dbReference>
<evidence type="ECO:0000256" key="13">
    <source>
        <dbReference type="RuleBase" id="RU000504"/>
    </source>
</evidence>
<evidence type="ECO:0000256" key="12">
    <source>
        <dbReference type="NCBIfam" id="TIGR01064"/>
    </source>
</evidence>
<dbReference type="SUPFAM" id="SSF52935">
    <property type="entry name" value="PK C-terminal domain-like"/>
    <property type="match status" value="1"/>
</dbReference>
<protein>
    <recommendedName>
        <fullName evidence="3 12">Pyruvate kinase</fullName>
        <ecNumber evidence="3 12">2.7.1.40</ecNumber>
    </recommendedName>
</protein>
<dbReference type="InterPro" id="IPR015806">
    <property type="entry name" value="Pyrv_Knase_insert_dom_sf"/>
</dbReference>
<evidence type="ECO:0000256" key="1">
    <source>
        <dbReference type="ARBA" id="ARBA00004997"/>
    </source>
</evidence>
<dbReference type="Proteomes" id="UP000183898">
    <property type="component" value="Unassembled WGS sequence"/>
</dbReference>
<dbReference type="Gene3D" id="2.40.33.10">
    <property type="entry name" value="PK beta-barrel domain-like"/>
    <property type="match status" value="1"/>
</dbReference>
<accession>A0A1H8IB60</accession>
<dbReference type="InterPro" id="IPR015813">
    <property type="entry name" value="Pyrv/PenolPyrv_kinase-like_dom"/>
</dbReference>
<keyword evidence="9 13" id="KW-0460">Magnesium</keyword>
<dbReference type="Gene3D" id="3.40.1380.20">
    <property type="entry name" value="Pyruvate kinase, C-terminal domain"/>
    <property type="match status" value="1"/>
</dbReference>
<keyword evidence="11 16" id="KW-0670">Pyruvate</keyword>
<dbReference type="GO" id="GO:0016301">
    <property type="term" value="F:kinase activity"/>
    <property type="evidence" value="ECO:0007669"/>
    <property type="project" value="UniProtKB-KW"/>
</dbReference>
<dbReference type="GO" id="GO:0004743">
    <property type="term" value="F:pyruvate kinase activity"/>
    <property type="evidence" value="ECO:0007669"/>
    <property type="project" value="UniProtKB-UniRule"/>
</dbReference>
<dbReference type="Pfam" id="PF00224">
    <property type="entry name" value="PK"/>
    <property type="match status" value="1"/>
</dbReference>
<evidence type="ECO:0000256" key="11">
    <source>
        <dbReference type="ARBA" id="ARBA00023317"/>
    </source>
</evidence>
<feature type="domain" description="Pyruvate kinase C-terminal" evidence="15">
    <location>
        <begin position="387"/>
        <end position="498"/>
    </location>
</feature>
<comment type="pathway">
    <text evidence="1 13">Carbohydrate degradation; glycolysis; pyruvate from D-glyceraldehyde 3-phosphate: step 5/5.</text>
</comment>
<dbReference type="EC" id="2.7.1.40" evidence="3 12"/>
<feature type="domain" description="Pyruvate kinase barrel" evidence="14">
    <location>
        <begin position="5"/>
        <end position="338"/>
    </location>
</feature>
<dbReference type="GO" id="GO:0030955">
    <property type="term" value="F:potassium ion binding"/>
    <property type="evidence" value="ECO:0007669"/>
    <property type="project" value="UniProtKB-UniRule"/>
</dbReference>
<dbReference type="Gene3D" id="3.20.20.60">
    <property type="entry name" value="Phosphoenolpyruvate-binding domains"/>
    <property type="match status" value="1"/>
</dbReference>
<dbReference type="AlphaFoldDB" id="A0A1H8IB60"/>
<dbReference type="Pfam" id="PF02887">
    <property type="entry name" value="PK_C"/>
    <property type="match status" value="1"/>
</dbReference>
<evidence type="ECO:0000256" key="9">
    <source>
        <dbReference type="ARBA" id="ARBA00022842"/>
    </source>
</evidence>
<keyword evidence="4 13" id="KW-0808">Transferase</keyword>
<dbReference type="UniPathway" id="UPA00109">
    <property type="reaction ID" value="UER00188"/>
</dbReference>
<gene>
    <name evidence="16" type="ORF">SAMN05216404_10621</name>
</gene>
<dbReference type="PANTHER" id="PTHR11817">
    <property type="entry name" value="PYRUVATE KINASE"/>
    <property type="match status" value="1"/>
</dbReference>
<dbReference type="InterPro" id="IPR015793">
    <property type="entry name" value="Pyrv_Knase_brl"/>
</dbReference>
<evidence type="ECO:0000256" key="6">
    <source>
        <dbReference type="ARBA" id="ARBA00022741"/>
    </source>
</evidence>
<reference evidence="16 17" key="1">
    <citation type="submission" date="2016-10" db="EMBL/GenBank/DDBJ databases">
        <authorList>
            <person name="de Groot N.N."/>
        </authorList>
    </citation>
    <scope>NUCLEOTIDE SEQUENCE [LARGE SCALE GENOMIC DNA]</scope>
    <source>
        <strain evidence="16 17">Nl18</strain>
    </source>
</reference>
<dbReference type="InterPro" id="IPR036918">
    <property type="entry name" value="Pyrv_Knase_C_sf"/>
</dbReference>
<dbReference type="InterPro" id="IPR015795">
    <property type="entry name" value="Pyrv_Knase_C"/>
</dbReference>
<organism evidence="16 17">
    <name type="scientific">Nitrosospira multiformis</name>
    <dbReference type="NCBI Taxonomy" id="1231"/>
    <lineage>
        <taxon>Bacteria</taxon>
        <taxon>Pseudomonadati</taxon>
        <taxon>Pseudomonadota</taxon>
        <taxon>Betaproteobacteria</taxon>
        <taxon>Nitrosomonadales</taxon>
        <taxon>Nitrosomonadaceae</taxon>
        <taxon>Nitrosospira</taxon>
    </lineage>
</organism>
<dbReference type="InterPro" id="IPR001697">
    <property type="entry name" value="Pyr_Knase"/>
</dbReference>
<evidence type="ECO:0000256" key="4">
    <source>
        <dbReference type="ARBA" id="ARBA00022679"/>
    </source>
</evidence>
<dbReference type="SUPFAM" id="SSF51621">
    <property type="entry name" value="Phosphoenolpyruvate/pyruvate domain"/>
    <property type="match status" value="1"/>
</dbReference>
<dbReference type="GO" id="GO:0005524">
    <property type="term" value="F:ATP binding"/>
    <property type="evidence" value="ECO:0007669"/>
    <property type="project" value="UniProtKB-KW"/>
</dbReference>
<name>A0A1H8IB60_9PROT</name>
<comment type="catalytic activity">
    <reaction evidence="13">
        <text>pyruvate + ATP = phosphoenolpyruvate + ADP + H(+)</text>
        <dbReference type="Rhea" id="RHEA:18157"/>
        <dbReference type="ChEBI" id="CHEBI:15361"/>
        <dbReference type="ChEBI" id="CHEBI:15378"/>
        <dbReference type="ChEBI" id="CHEBI:30616"/>
        <dbReference type="ChEBI" id="CHEBI:58702"/>
        <dbReference type="ChEBI" id="CHEBI:456216"/>
        <dbReference type="EC" id="2.7.1.40"/>
    </reaction>
</comment>
<evidence type="ECO:0000256" key="3">
    <source>
        <dbReference type="ARBA" id="ARBA00012142"/>
    </source>
</evidence>
<dbReference type="RefSeq" id="WP_074746074.1">
    <property type="nucleotide sequence ID" value="NZ_FOCT01000006.1"/>
</dbReference>
<keyword evidence="7 13" id="KW-0418">Kinase</keyword>
<dbReference type="NCBIfam" id="TIGR01064">
    <property type="entry name" value="pyruv_kin"/>
    <property type="match status" value="1"/>
</dbReference>
<proteinExistence type="inferred from homology"/>
<evidence type="ECO:0000256" key="10">
    <source>
        <dbReference type="ARBA" id="ARBA00023152"/>
    </source>
</evidence>
<evidence type="ECO:0000259" key="15">
    <source>
        <dbReference type="Pfam" id="PF02887"/>
    </source>
</evidence>
<evidence type="ECO:0000256" key="8">
    <source>
        <dbReference type="ARBA" id="ARBA00022840"/>
    </source>
</evidence>
<dbReference type="InterPro" id="IPR011037">
    <property type="entry name" value="Pyrv_Knase-like_insert_dom_sf"/>
</dbReference>
<dbReference type="GO" id="GO:0000287">
    <property type="term" value="F:magnesium ion binding"/>
    <property type="evidence" value="ECO:0007669"/>
    <property type="project" value="UniProtKB-UniRule"/>
</dbReference>